<keyword evidence="17" id="KW-0739">Sodium transport</keyword>
<dbReference type="InterPro" id="IPR001757">
    <property type="entry name" value="P_typ_ATPase"/>
</dbReference>
<evidence type="ECO:0000256" key="19">
    <source>
        <dbReference type="ARBA" id="ARBA00035029"/>
    </source>
</evidence>
<evidence type="ECO:0000256" key="11">
    <source>
        <dbReference type="ARBA" id="ARBA00022958"/>
    </source>
</evidence>
<keyword evidence="12" id="KW-1278">Translocase</keyword>
<comment type="similarity">
    <text evidence="18">Belongs to the cation transport ATPase (P-type) (TC 3.A.3) family. Type IID subfamily.</text>
</comment>
<dbReference type="Pfam" id="PF00689">
    <property type="entry name" value="Cation_ATPase_C"/>
    <property type="match status" value="1"/>
</dbReference>
<evidence type="ECO:0000256" key="6">
    <source>
        <dbReference type="ARBA" id="ARBA00022692"/>
    </source>
</evidence>
<feature type="transmembrane region" description="Helical" evidence="22">
    <location>
        <begin position="905"/>
        <end position="925"/>
    </location>
</feature>
<comment type="catalytic activity">
    <reaction evidence="21">
        <text>Na(+)(in) + ATP + H2O = Na(+)(out) + ADP + phosphate + H(+)</text>
        <dbReference type="Rhea" id="RHEA:14633"/>
        <dbReference type="ChEBI" id="CHEBI:15377"/>
        <dbReference type="ChEBI" id="CHEBI:15378"/>
        <dbReference type="ChEBI" id="CHEBI:29101"/>
        <dbReference type="ChEBI" id="CHEBI:30616"/>
        <dbReference type="ChEBI" id="CHEBI:43474"/>
        <dbReference type="ChEBI" id="CHEBI:456216"/>
        <dbReference type="EC" id="7.2.2.3"/>
    </reaction>
    <physiologicalReaction direction="left-to-right" evidence="21">
        <dbReference type="Rhea" id="RHEA:14634"/>
    </physiologicalReaction>
</comment>
<keyword evidence="3" id="KW-0813">Transport</keyword>
<evidence type="ECO:0000256" key="14">
    <source>
        <dbReference type="ARBA" id="ARBA00023053"/>
    </source>
</evidence>
<dbReference type="GO" id="GO:0008554">
    <property type="term" value="F:P-type sodium transporter activity"/>
    <property type="evidence" value="ECO:0007669"/>
    <property type="project" value="UniProtKB-EC"/>
</dbReference>
<dbReference type="SUPFAM" id="SSF81665">
    <property type="entry name" value="Calcium ATPase, transmembrane domain M"/>
    <property type="match status" value="1"/>
</dbReference>
<dbReference type="FunFam" id="3.40.50.1000:FF:000047">
    <property type="entry name" value="Sodium P-type ATPase"/>
    <property type="match status" value="1"/>
</dbReference>
<dbReference type="GO" id="GO:0005524">
    <property type="term" value="F:ATP binding"/>
    <property type="evidence" value="ECO:0007669"/>
    <property type="project" value="UniProtKB-KW"/>
</dbReference>
<evidence type="ECO:0000313" key="24">
    <source>
        <dbReference type="EMBL" id="OZJ04612.1"/>
    </source>
</evidence>
<keyword evidence="15" id="KW-0406">Ion transport</keyword>
<dbReference type="SUPFAM" id="SSF81660">
    <property type="entry name" value="Metal cation-transporting ATPase, ATP-binding domain N"/>
    <property type="match status" value="1"/>
</dbReference>
<keyword evidence="5" id="KW-0633">Potassium transport</keyword>
<dbReference type="GO" id="GO:0046872">
    <property type="term" value="F:metal ion binding"/>
    <property type="evidence" value="ECO:0007669"/>
    <property type="project" value="UniProtKB-KW"/>
</dbReference>
<keyword evidence="7" id="KW-0479">Metal-binding</keyword>
<dbReference type="InterPro" id="IPR023214">
    <property type="entry name" value="HAD_sf"/>
</dbReference>
<dbReference type="SUPFAM" id="SSF81653">
    <property type="entry name" value="Calcium ATPase, transduction domain A"/>
    <property type="match status" value="1"/>
</dbReference>
<feature type="transmembrane region" description="Helical" evidence="22">
    <location>
        <begin position="937"/>
        <end position="957"/>
    </location>
</feature>
<comment type="caution">
    <text evidence="24">The sequence shown here is derived from an EMBL/GenBank/DDBJ whole genome shotgun (WGS) entry which is preliminary data.</text>
</comment>
<dbReference type="PRINTS" id="PR00121">
    <property type="entry name" value="NAKATPASE"/>
</dbReference>
<dbReference type="InterPro" id="IPR036412">
    <property type="entry name" value="HAD-like_sf"/>
</dbReference>
<gene>
    <name evidence="24" type="ORF">BZG36_02032</name>
</gene>
<dbReference type="Pfam" id="PF13246">
    <property type="entry name" value="Cation_ATPase"/>
    <property type="match status" value="1"/>
</dbReference>
<dbReference type="InterPro" id="IPR023299">
    <property type="entry name" value="ATPase_P-typ_cyto_dom_N"/>
</dbReference>
<keyword evidence="9" id="KW-0067">ATP-binding</keyword>
<dbReference type="FunFam" id="2.70.150.10:FF:000016">
    <property type="entry name" value="Calcium-transporting P-type ATPase putative"/>
    <property type="match status" value="1"/>
</dbReference>
<evidence type="ECO:0000256" key="22">
    <source>
        <dbReference type="SAM" id="Phobius"/>
    </source>
</evidence>
<comment type="catalytic activity">
    <reaction evidence="20">
        <text>K(+)(in) + ATP + H2O = K(+)(out) + ADP + phosphate + H(+)</text>
        <dbReference type="Rhea" id="RHEA:75815"/>
        <dbReference type="ChEBI" id="CHEBI:15377"/>
        <dbReference type="ChEBI" id="CHEBI:15378"/>
        <dbReference type="ChEBI" id="CHEBI:29103"/>
        <dbReference type="ChEBI" id="CHEBI:30616"/>
        <dbReference type="ChEBI" id="CHEBI:43474"/>
        <dbReference type="ChEBI" id="CHEBI:456216"/>
    </reaction>
</comment>
<evidence type="ECO:0000256" key="16">
    <source>
        <dbReference type="ARBA" id="ARBA00023136"/>
    </source>
</evidence>
<dbReference type="Pfam" id="PF00122">
    <property type="entry name" value="E1-E2_ATPase"/>
    <property type="match status" value="1"/>
</dbReference>
<evidence type="ECO:0000256" key="10">
    <source>
        <dbReference type="ARBA" id="ARBA00022842"/>
    </source>
</evidence>
<dbReference type="PRINTS" id="PR00119">
    <property type="entry name" value="CATATPASE"/>
</dbReference>
<evidence type="ECO:0000256" key="20">
    <source>
        <dbReference type="ARBA" id="ARBA00048599"/>
    </source>
</evidence>
<name>A0A261Y1Y8_9FUNG</name>
<dbReference type="NCBIfam" id="TIGR01494">
    <property type="entry name" value="ATPase_P-type"/>
    <property type="match status" value="2"/>
</dbReference>
<dbReference type="Pfam" id="PF08282">
    <property type="entry name" value="Hydrolase_3"/>
    <property type="match status" value="1"/>
</dbReference>
<evidence type="ECO:0000256" key="5">
    <source>
        <dbReference type="ARBA" id="ARBA00022538"/>
    </source>
</evidence>
<dbReference type="GO" id="GO:0005886">
    <property type="term" value="C:plasma membrane"/>
    <property type="evidence" value="ECO:0007669"/>
    <property type="project" value="UniProtKB-SubCell"/>
</dbReference>
<keyword evidence="25" id="KW-1185">Reference proteome</keyword>
<feature type="transmembrane region" description="Helical" evidence="22">
    <location>
        <begin position="287"/>
        <end position="313"/>
    </location>
</feature>
<evidence type="ECO:0000256" key="3">
    <source>
        <dbReference type="ARBA" id="ARBA00022448"/>
    </source>
</evidence>
<accession>A0A261Y1Y8</accession>
<dbReference type="InterPro" id="IPR006414">
    <property type="entry name" value="P-type_ATPase_IID"/>
</dbReference>
<feature type="transmembrane region" description="Helical" evidence="22">
    <location>
        <begin position="863"/>
        <end position="884"/>
    </location>
</feature>
<dbReference type="Pfam" id="PF00690">
    <property type="entry name" value="Cation_ATPase_N"/>
    <property type="match status" value="1"/>
</dbReference>
<evidence type="ECO:0000256" key="9">
    <source>
        <dbReference type="ARBA" id="ARBA00022840"/>
    </source>
</evidence>
<evidence type="ECO:0000256" key="4">
    <source>
        <dbReference type="ARBA" id="ARBA00022475"/>
    </source>
</evidence>
<feature type="transmembrane region" description="Helical" evidence="22">
    <location>
        <begin position="69"/>
        <end position="89"/>
    </location>
</feature>
<evidence type="ECO:0000256" key="13">
    <source>
        <dbReference type="ARBA" id="ARBA00022989"/>
    </source>
</evidence>
<dbReference type="Gene3D" id="1.20.1110.10">
    <property type="entry name" value="Calcium-transporting ATPase, transmembrane domain"/>
    <property type="match status" value="1"/>
</dbReference>
<protein>
    <recommendedName>
        <fullName evidence="19">P-type Na(+) transporter</fullName>
        <ecNumber evidence="19">7.2.2.3</ecNumber>
    </recommendedName>
</protein>
<keyword evidence="10" id="KW-0460">Magnesium</keyword>
<dbReference type="EMBL" id="MVBO01000034">
    <property type="protein sequence ID" value="OZJ04612.1"/>
    <property type="molecule type" value="Genomic_DNA"/>
</dbReference>
<proteinExistence type="inferred from homology"/>
<evidence type="ECO:0000256" key="1">
    <source>
        <dbReference type="ARBA" id="ARBA00001946"/>
    </source>
</evidence>
<dbReference type="GO" id="GO:0016887">
    <property type="term" value="F:ATP hydrolysis activity"/>
    <property type="evidence" value="ECO:0007669"/>
    <property type="project" value="InterPro"/>
</dbReference>
<dbReference type="Proteomes" id="UP000242875">
    <property type="component" value="Unassembled WGS sequence"/>
</dbReference>
<evidence type="ECO:0000256" key="18">
    <source>
        <dbReference type="ARBA" id="ARBA00035017"/>
    </source>
</evidence>
<evidence type="ECO:0000256" key="12">
    <source>
        <dbReference type="ARBA" id="ARBA00022967"/>
    </source>
</evidence>
<sequence length="999" mass="109749">MKFLRRDARETKVDLGNTTPWHTYDIQKVADELSSHAENGLKEDEVDGKLQQHGYNELSSRGGVKWYKVLWGQVANAMTVVLLAAATLSLGTKDWVEGGVILAIIVFNCAIGFMQEYRSEKTMEALRDMSSPTAKVVRHERLITIPNRDLVPGDILCFEDGDVIGADCRLIEAFNLELDEALLTGESVPLEKDNKTLDNPNTDLGDRLNMVFSSTMVVKGRGRGFVVATGMQTEIGKIAKTIIHADAGGKTPLQKRLEYIAYVLFVCACLLAMIVFGANSWRLSEEVAMYAIALGIAVIPEGLIAVITLTMALGVRKMAQQKALVHKLASLESLGSVTNICSDKTGTLTLAKMVMVRFWIPEEGFYRVTGNGYEPVGRVLRQGEIAFDRETGQETNQDTSLEEKIVSEDERSDALLKLATCSALCNVSSIHKSTDGPEEWIGQGAPTELALQVFAHKMGRGKPDLHTQPHSWKPIAEFPFDSSVKRMSVIYRDADGKQHVFLKGATERVLDCCEGIEDAIDDILSRMRFLAGKGLRVLALATKDIEIKEDHDTIHDLQREDVDHSMKFLGLVGIYDPPRPESLLAVRECHRAGITVHMLTGDHEFTAAAIAKEVGIIPKDGPIVGNPLVTNAQKFDSLTDEEVDAMEELPHVIARCTPQTKVKMIEALHRRKKFVGMTGDGVNDSPSLKSADVGIAMGQNGSDVAKQAADIILTDDNFATIIRAIGEGRRIFSNIQKFVLHLMATNVGEVILLVIGLAFRDPQGFAVYPLSPVQILFVNLVTSSPPAMGLGVEPADPDIMRMPPRPLKKGLFSADACCHLLFYGGLMGVLSLANWIIVIYGFSGGLTGVDCNSDIDNGCDAEFVARSTAYATLTILVLLHVNNCRSIRQPTFTLRSLRKFAKNKMLFWSCLIGVLLLFPVIYIPGLNTVVFKHQQLTYEWGIILGAAIVFIILSEIYKYCSLLIIGDGLNRDVTLDDGPAMTGSRTFDTFDSREKNSEK</sequence>
<dbReference type="InterPro" id="IPR008250">
    <property type="entry name" value="ATPase_P-typ_transduc_dom_A_sf"/>
</dbReference>
<comment type="subcellular location">
    <subcellularLocation>
        <location evidence="2">Cell membrane</location>
        <topology evidence="2">Multi-pass membrane protein</topology>
    </subcellularLocation>
</comment>
<dbReference type="InterPro" id="IPR023298">
    <property type="entry name" value="ATPase_P-typ_TM_dom_sf"/>
</dbReference>
<feature type="domain" description="Cation-transporting P-type ATPase N-terminal" evidence="23">
    <location>
        <begin position="20"/>
        <end position="94"/>
    </location>
</feature>
<keyword evidence="14" id="KW-0915">Sodium</keyword>
<dbReference type="NCBIfam" id="TIGR01523">
    <property type="entry name" value="ATPase-IID_K-Na"/>
    <property type="match status" value="1"/>
</dbReference>
<dbReference type="SUPFAM" id="SSF56784">
    <property type="entry name" value="HAD-like"/>
    <property type="match status" value="1"/>
</dbReference>
<keyword evidence="16 22" id="KW-0472">Membrane</keyword>
<evidence type="ECO:0000256" key="21">
    <source>
        <dbReference type="ARBA" id="ARBA00049499"/>
    </source>
</evidence>
<dbReference type="SMART" id="SM00831">
    <property type="entry name" value="Cation_ATPase_N"/>
    <property type="match status" value="1"/>
</dbReference>
<evidence type="ECO:0000256" key="8">
    <source>
        <dbReference type="ARBA" id="ARBA00022741"/>
    </source>
</evidence>
<evidence type="ECO:0000256" key="2">
    <source>
        <dbReference type="ARBA" id="ARBA00004651"/>
    </source>
</evidence>
<comment type="cofactor">
    <cofactor evidence="1">
        <name>Mg(2+)</name>
        <dbReference type="ChEBI" id="CHEBI:18420"/>
    </cofactor>
</comment>
<evidence type="ECO:0000259" key="23">
    <source>
        <dbReference type="SMART" id="SM00831"/>
    </source>
</evidence>
<dbReference type="InterPro" id="IPR006068">
    <property type="entry name" value="ATPase_P-typ_cation-transptr_C"/>
</dbReference>
<dbReference type="Gene3D" id="3.40.50.1000">
    <property type="entry name" value="HAD superfamily/HAD-like"/>
    <property type="match status" value="1"/>
</dbReference>
<keyword evidence="11" id="KW-0630">Potassium</keyword>
<evidence type="ECO:0000256" key="15">
    <source>
        <dbReference type="ARBA" id="ARBA00023065"/>
    </source>
</evidence>
<dbReference type="AlphaFoldDB" id="A0A261Y1Y8"/>
<dbReference type="PROSITE" id="PS00154">
    <property type="entry name" value="ATPASE_E1_E2"/>
    <property type="match status" value="1"/>
</dbReference>
<keyword evidence="4" id="KW-1003">Cell membrane</keyword>
<keyword evidence="6 22" id="KW-0812">Transmembrane</keyword>
<feature type="transmembrane region" description="Helical" evidence="22">
    <location>
        <begin position="765"/>
        <end position="782"/>
    </location>
</feature>
<feature type="transmembrane region" description="Helical" evidence="22">
    <location>
        <begin position="738"/>
        <end position="759"/>
    </location>
</feature>
<dbReference type="InterPro" id="IPR004014">
    <property type="entry name" value="ATPase_P-typ_cation-transptr_N"/>
</dbReference>
<dbReference type="InterPro" id="IPR018303">
    <property type="entry name" value="ATPase_P-typ_P_site"/>
</dbReference>
<dbReference type="PANTHER" id="PTHR42861">
    <property type="entry name" value="CALCIUM-TRANSPORTING ATPASE"/>
    <property type="match status" value="1"/>
</dbReference>
<feature type="transmembrane region" description="Helical" evidence="22">
    <location>
        <begin position="259"/>
        <end position="281"/>
    </location>
</feature>
<feature type="transmembrane region" description="Helical" evidence="22">
    <location>
        <begin position="95"/>
        <end position="114"/>
    </location>
</feature>
<dbReference type="GO" id="GO:0006813">
    <property type="term" value="P:potassium ion transport"/>
    <property type="evidence" value="ECO:0007669"/>
    <property type="project" value="UniProtKB-KW"/>
</dbReference>
<reference evidence="24 25" key="1">
    <citation type="journal article" date="2017" name="Mycologia">
        <title>Bifiguratus adelaidae, gen. et sp. nov., a new member of Mucoromycotina in endophytic and soil-dwelling habitats.</title>
        <authorList>
            <person name="Torres-Cruz T.J."/>
            <person name="Billingsley Tobias T.L."/>
            <person name="Almatruk M."/>
            <person name="Hesse C."/>
            <person name="Kuske C.R."/>
            <person name="Desiro A."/>
            <person name="Benucci G.M."/>
            <person name="Bonito G."/>
            <person name="Stajich J.E."/>
            <person name="Dunlap C."/>
            <person name="Arnold A.E."/>
            <person name="Porras-Alfaro A."/>
        </authorList>
    </citation>
    <scope>NUCLEOTIDE SEQUENCE [LARGE SCALE GENOMIC DNA]</scope>
    <source>
        <strain evidence="24 25">AZ0501</strain>
    </source>
</reference>
<dbReference type="SFLD" id="SFLDF00027">
    <property type="entry name" value="p-type_atpase"/>
    <property type="match status" value="1"/>
</dbReference>
<dbReference type="EC" id="7.2.2.3" evidence="19"/>
<dbReference type="SFLD" id="SFLDS00003">
    <property type="entry name" value="Haloacid_Dehalogenase"/>
    <property type="match status" value="1"/>
</dbReference>
<dbReference type="OrthoDB" id="116380at2759"/>
<organism evidence="24 25">
    <name type="scientific">Bifiguratus adelaidae</name>
    <dbReference type="NCBI Taxonomy" id="1938954"/>
    <lineage>
        <taxon>Eukaryota</taxon>
        <taxon>Fungi</taxon>
        <taxon>Fungi incertae sedis</taxon>
        <taxon>Mucoromycota</taxon>
        <taxon>Mucoromycotina</taxon>
        <taxon>Endogonomycetes</taxon>
        <taxon>Endogonales</taxon>
        <taxon>Endogonales incertae sedis</taxon>
        <taxon>Bifiguratus</taxon>
    </lineage>
</organism>
<evidence type="ECO:0000256" key="7">
    <source>
        <dbReference type="ARBA" id="ARBA00022723"/>
    </source>
</evidence>
<feature type="transmembrane region" description="Helical" evidence="22">
    <location>
        <begin position="820"/>
        <end position="843"/>
    </location>
</feature>
<dbReference type="Gene3D" id="3.40.1110.10">
    <property type="entry name" value="Calcium-transporting ATPase, cytoplasmic domain N"/>
    <property type="match status" value="1"/>
</dbReference>
<evidence type="ECO:0000313" key="25">
    <source>
        <dbReference type="Proteomes" id="UP000242875"/>
    </source>
</evidence>
<keyword evidence="13 22" id="KW-1133">Transmembrane helix</keyword>
<dbReference type="SFLD" id="SFLDG00002">
    <property type="entry name" value="C1.7:_P-type_atpase_like"/>
    <property type="match status" value="1"/>
</dbReference>
<dbReference type="Gene3D" id="2.70.150.10">
    <property type="entry name" value="Calcium-transporting ATPase, cytoplasmic transduction domain A"/>
    <property type="match status" value="1"/>
</dbReference>
<keyword evidence="8" id="KW-0547">Nucleotide-binding</keyword>
<evidence type="ECO:0000256" key="17">
    <source>
        <dbReference type="ARBA" id="ARBA00023201"/>
    </source>
</evidence>
<dbReference type="InterPro" id="IPR059000">
    <property type="entry name" value="ATPase_P-type_domA"/>
</dbReference>
<dbReference type="InterPro" id="IPR044492">
    <property type="entry name" value="P_typ_ATPase_HD_dom"/>
</dbReference>